<dbReference type="EMBL" id="CP026513">
    <property type="protein sequence ID" value="AZP36264.1"/>
    <property type="molecule type" value="Genomic_DNA"/>
</dbReference>
<dbReference type="NCBIfam" id="NF003817">
    <property type="entry name" value="PRK05408.1"/>
    <property type="match status" value="1"/>
</dbReference>
<accession>A0A3Q9CLP2</accession>
<dbReference type="Gene3D" id="1.10.3880.10">
    <property type="entry name" value="Fe(II) trafficking protein YggX"/>
    <property type="match status" value="1"/>
</dbReference>
<gene>
    <name evidence="2" type="primary">yggX</name>
    <name evidence="2" type="ORF">C3B56_00155</name>
</gene>
<protein>
    <submittedName>
        <fullName evidence="2">Putative Fe(2+)-trafficking protein</fullName>
    </submittedName>
</protein>
<dbReference type="GO" id="GO:0034599">
    <property type="term" value="P:cellular response to oxidative stress"/>
    <property type="evidence" value="ECO:0007669"/>
    <property type="project" value="TreeGrafter"/>
</dbReference>
<keyword evidence="3" id="KW-1185">Reference proteome</keyword>
<sequence>MKKKIFCLFLKKISNMQKFQKYPGIIGNIIYKNISNKAWLIWLKKQTMIINEFKLNMNNENNIKKIEKCMISFFFKSKK</sequence>
<dbReference type="PANTHER" id="PTHR36965">
    <property type="entry name" value="FE(2+)-TRAFFICKING PROTEIN-RELATED"/>
    <property type="match status" value="1"/>
</dbReference>
<proteinExistence type="predicted"/>
<dbReference type="RefSeq" id="WP_126071530.1">
    <property type="nucleotide sequence ID" value="NZ_CP026513.1"/>
</dbReference>
<dbReference type="Pfam" id="PF04362">
    <property type="entry name" value="Iron_traffic"/>
    <property type="match status" value="1"/>
</dbReference>
<dbReference type="InterPro" id="IPR036766">
    <property type="entry name" value="Fe_traffick_prot_YggX_sf"/>
</dbReference>
<dbReference type="Proteomes" id="UP000274458">
    <property type="component" value="Chromosome"/>
</dbReference>
<dbReference type="GO" id="GO:0005506">
    <property type="term" value="F:iron ion binding"/>
    <property type="evidence" value="ECO:0007669"/>
    <property type="project" value="InterPro"/>
</dbReference>
<dbReference type="KEGG" id="aade:C3B56_00155"/>
<evidence type="ECO:0000313" key="3">
    <source>
        <dbReference type="Proteomes" id="UP000274458"/>
    </source>
</evidence>
<dbReference type="GO" id="GO:0005829">
    <property type="term" value="C:cytosol"/>
    <property type="evidence" value="ECO:0007669"/>
    <property type="project" value="TreeGrafter"/>
</dbReference>
<keyword evidence="1" id="KW-0408">Iron</keyword>
<evidence type="ECO:0000256" key="1">
    <source>
        <dbReference type="ARBA" id="ARBA00023004"/>
    </source>
</evidence>
<dbReference type="OrthoDB" id="9804318at2"/>
<dbReference type="SUPFAM" id="SSF111148">
    <property type="entry name" value="YggX-like"/>
    <property type="match status" value="1"/>
</dbReference>
<dbReference type="AlphaFoldDB" id="A0A3Q9CLP2"/>
<reference evidence="2 3" key="1">
    <citation type="journal article" date="2018" name="Genome Biol. Evol.">
        <title>Partnering With a Pest: Genomes of Hemlock Woolly Adelgid Symbionts Reveal Atypical Nutritional Provisioning Patterns in Dual-Obligate Bacteria.</title>
        <authorList>
            <person name="Weglarz K.M."/>
            <person name="Havill N.P."/>
            <person name="Burke G.R."/>
            <person name="von Dohlen C.D."/>
        </authorList>
    </citation>
    <scope>NUCLEOTIDE SEQUENCE [LARGE SCALE GENOMIC DNA]</scope>
    <source>
        <strain evidence="2">ENA</strain>
    </source>
</reference>
<organism evidence="2 3">
    <name type="scientific">Candidatus Annandia adelgestsuga</name>
    <dbReference type="NCBI Taxonomy" id="1302411"/>
    <lineage>
        <taxon>Bacteria</taxon>
        <taxon>Pseudomonadati</taxon>
        <taxon>Pseudomonadota</taxon>
        <taxon>Gammaproteobacteria</taxon>
        <taxon>Enterobacterales</taxon>
        <taxon>Enterobacteriaceae</taxon>
        <taxon>Candidatus Annandia</taxon>
    </lineage>
</organism>
<dbReference type="PANTHER" id="PTHR36965:SF1">
    <property type="entry name" value="FE(2+)-TRAFFICKING PROTEIN-RELATED"/>
    <property type="match status" value="1"/>
</dbReference>
<name>A0A3Q9CLP2_9ENTR</name>
<dbReference type="InterPro" id="IPR007457">
    <property type="entry name" value="Fe_traffick_prot_YggX"/>
</dbReference>
<evidence type="ECO:0000313" key="2">
    <source>
        <dbReference type="EMBL" id="AZP36264.1"/>
    </source>
</evidence>